<evidence type="ECO:0000313" key="2">
    <source>
        <dbReference type="Proteomes" id="UP000191931"/>
    </source>
</evidence>
<dbReference type="Proteomes" id="UP000191931">
    <property type="component" value="Unassembled WGS sequence"/>
</dbReference>
<dbReference type="RefSeq" id="WP_080805637.1">
    <property type="nucleotide sequence ID" value="NZ_LT828551.1"/>
</dbReference>
<dbReference type="InterPro" id="IPR049840">
    <property type="entry name" value="DVU0524-like"/>
</dbReference>
<keyword evidence="2" id="KW-1185">Reference proteome</keyword>
<gene>
    <name evidence="1" type="ORF">MTBBW1_1670032</name>
</gene>
<dbReference type="STRING" id="1246637.MTBBW1_1670032"/>
<accession>A0A1W1H999</accession>
<sequence>MQVPSYQIQNVLKVYSKQLSQGRIIARNEKAGNQQQSADSVRISAEGKKASIIEKVASGIVDKITKVGPRATMEKEIAIQTEKETGGKKIEFSPKKGEKFMFNSIDENNQKSTKTLSVEDSQFILNRMNQLAKQAVNIEEDI</sequence>
<dbReference type="AlphaFoldDB" id="A0A1W1H999"/>
<dbReference type="EMBL" id="FWEV01000076">
    <property type="protein sequence ID" value="SLM29016.1"/>
    <property type="molecule type" value="Genomic_DNA"/>
</dbReference>
<evidence type="ECO:0000313" key="1">
    <source>
        <dbReference type="EMBL" id="SLM29016.1"/>
    </source>
</evidence>
<reference evidence="1 2" key="1">
    <citation type="submission" date="2017-03" db="EMBL/GenBank/DDBJ databases">
        <authorList>
            <person name="Afonso C.L."/>
            <person name="Miller P.J."/>
            <person name="Scott M.A."/>
            <person name="Spackman E."/>
            <person name="Goraichik I."/>
            <person name="Dimitrov K.M."/>
            <person name="Suarez D.L."/>
            <person name="Swayne D.E."/>
        </authorList>
    </citation>
    <scope>NUCLEOTIDE SEQUENCE [LARGE SCALE GENOMIC DNA]</scope>
    <source>
        <strain evidence="1">PRJEB14757</strain>
    </source>
</reference>
<protein>
    <submittedName>
        <fullName evidence="1">Uncharacterized protein</fullName>
    </submittedName>
</protein>
<proteinExistence type="predicted"/>
<name>A0A1W1H999_9BACT</name>
<dbReference type="NCBIfam" id="NF041863">
    <property type="entry name" value="DVU0524_fam"/>
    <property type="match status" value="1"/>
</dbReference>
<organism evidence="1 2">
    <name type="scientific">Desulfamplus magnetovallimortis</name>
    <dbReference type="NCBI Taxonomy" id="1246637"/>
    <lineage>
        <taxon>Bacteria</taxon>
        <taxon>Pseudomonadati</taxon>
        <taxon>Thermodesulfobacteriota</taxon>
        <taxon>Desulfobacteria</taxon>
        <taxon>Desulfobacterales</taxon>
        <taxon>Desulfobacteraceae</taxon>
        <taxon>Desulfamplus</taxon>
    </lineage>
</organism>
<dbReference type="OrthoDB" id="5422201at2"/>